<keyword evidence="1" id="KW-1133">Transmembrane helix</keyword>
<organism evidence="2 3">
    <name type="scientific">Larkinella rosea</name>
    <dbReference type="NCBI Taxonomy" id="2025312"/>
    <lineage>
        <taxon>Bacteria</taxon>
        <taxon>Pseudomonadati</taxon>
        <taxon>Bacteroidota</taxon>
        <taxon>Cytophagia</taxon>
        <taxon>Cytophagales</taxon>
        <taxon>Spirosomataceae</taxon>
        <taxon>Larkinella</taxon>
    </lineage>
</organism>
<keyword evidence="1" id="KW-0472">Membrane</keyword>
<dbReference type="RefSeq" id="WP_124877852.1">
    <property type="nucleotide sequence ID" value="NZ_RQJO01000011.1"/>
</dbReference>
<evidence type="ECO:0000313" key="3">
    <source>
        <dbReference type="Proteomes" id="UP000271925"/>
    </source>
</evidence>
<accession>A0A3P1BFJ0</accession>
<dbReference type="Proteomes" id="UP000271925">
    <property type="component" value="Unassembled WGS sequence"/>
</dbReference>
<evidence type="ECO:0000256" key="1">
    <source>
        <dbReference type="SAM" id="Phobius"/>
    </source>
</evidence>
<feature type="transmembrane region" description="Helical" evidence="1">
    <location>
        <begin position="5"/>
        <end position="26"/>
    </location>
</feature>
<dbReference type="OrthoDB" id="934198at2"/>
<keyword evidence="1" id="KW-0812">Transmembrane</keyword>
<gene>
    <name evidence="2" type="ORF">EHT25_24620</name>
</gene>
<name>A0A3P1BFJ0_9BACT</name>
<reference evidence="2 3" key="1">
    <citation type="submission" date="2018-11" db="EMBL/GenBank/DDBJ databases">
        <authorList>
            <person name="Zhou Z."/>
            <person name="Wang G."/>
        </authorList>
    </citation>
    <scope>NUCLEOTIDE SEQUENCE [LARGE SCALE GENOMIC DNA]</scope>
    <source>
        <strain evidence="2 3">KCTC52004</strain>
    </source>
</reference>
<keyword evidence="3" id="KW-1185">Reference proteome</keyword>
<evidence type="ECO:0000313" key="2">
    <source>
        <dbReference type="EMBL" id="RRA99820.1"/>
    </source>
</evidence>
<sequence length="332" mass="38091">MVKIVLKLLALTTVILGIKIALWAYLHTYEVKYSDEIGYKINSLLKPIREEVNTVFVGSSRTAHGFNPAVFDSVTHHQTRSFNLGINALFAPNTFIECGKLLQMNGLHLKTIFLELSFPPTETYGDPFGRADPFAEIGFKNTHFLQQQRFGPASVQRGTALYDSYLTQFFRMRNAVHLLGLTLVRAGELNYAMTPTGYRYFEPGTFRNRSRNPVRVATLPDTTPLPRSFTKQAQLYRDQLMQLVRQCEAKKVAIYFYLPPRLMAEEKDILPNVYAALPDRYRIAVPYRREYTAPFPADCSDDEQHLNEKSAALYSRSFARAFRQKVPVIDRR</sequence>
<comment type="caution">
    <text evidence="2">The sequence shown here is derived from an EMBL/GenBank/DDBJ whole genome shotgun (WGS) entry which is preliminary data.</text>
</comment>
<dbReference type="EMBL" id="RQJO01000011">
    <property type="protein sequence ID" value="RRA99820.1"/>
    <property type="molecule type" value="Genomic_DNA"/>
</dbReference>
<dbReference type="AlphaFoldDB" id="A0A3P1BFJ0"/>
<proteinExistence type="predicted"/>
<protein>
    <recommendedName>
        <fullName evidence="4">DUF1574 domain-containing protein</fullName>
    </recommendedName>
</protein>
<evidence type="ECO:0008006" key="4">
    <source>
        <dbReference type="Google" id="ProtNLM"/>
    </source>
</evidence>